<gene>
    <name evidence="2" type="ORF">RFH51_04125</name>
</gene>
<evidence type="ECO:0000256" key="1">
    <source>
        <dbReference type="SAM" id="SignalP"/>
    </source>
</evidence>
<comment type="caution">
    <text evidence="2">The sequence shown here is derived from an EMBL/GenBank/DDBJ whole genome shotgun (WGS) entry which is preliminary data.</text>
</comment>
<feature type="chain" id="PRO_5043992778" description="Lipoprotein" evidence="1">
    <location>
        <begin position="20"/>
        <end position="111"/>
    </location>
</feature>
<dbReference type="RefSeq" id="WP_004863245.1">
    <property type="nucleotide sequence ID" value="NZ_BBLI01000065.1"/>
</dbReference>
<evidence type="ECO:0000313" key="2">
    <source>
        <dbReference type="EMBL" id="MDQ9070649.1"/>
    </source>
</evidence>
<reference evidence="2" key="1">
    <citation type="submission" date="2023-08" db="EMBL/GenBank/DDBJ databases">
        <title>Emergence of clinically-relevant ST2 carbapenem-resistant Acinetobacter baumannii strains in hospital sewages in Zhejiang, East of China.</title>
        <authorList>
            <person name="Kaichao C."/>
            <person name="Zhang R."/>
        </authorList>
    </citation>
    <scope>NUCLEOTIDE SEQUENCE</scope>
    <source>
        <strain evidence="2">M-SY-60</strain>
    </source>
</reference>
<proteinExistence type="predicted"/>
<keyword evidence="1" id="KW-0732">Signal</keyword>
<dbReference type="GeneID" id="84209542"/>
<evidence type="ECO:0000313" key="3">
    <source>
        <dbReference type="Proteomes" id="UP001243195"/>
    </source>
</evidence>
<accession>A0AAW8JE35</accession>
<dbReference type="AlphaFoldDB" id="A0AAW8JE35"/>
<dbReference type="PROSITE" id="PS51257">
    <property type="entry name" value="PROKAR_LIPOPROTEIN"/>
    <property type="match status" value="1"/>
</dbReference>
<sequence>MKISILLSLFLVLTGCAFGTSSEVKRAEKMLTNFECNNIETSEMPHTSITSYHERTLVVSREKAQSYIESYKAGDVLFKIPLDQIVEQQYTIYKASCESLGGVGSQKQSTQ</sequence>
<name>A0AAW8JE35_9GAMM</name>
<organism evidence="2 3">
    <name type="scientific">Acinetobacter gerneri</name>
    <dbReference type="NCBI Taxonomy" id="202952"/>
    <lineage>
        <taxon>Bacteria</taxon>
        <taxon>Pseudomonadati</taxon>
        <taxon>Pseudomonadota</taxon>
        <taxon>Gammaproteobacteria</taxon>
        <taxon>Moraxellales</taxon>
        <taxon>Moraxellaceae</taxon>
        <taxon>Acinetobacter</taxon>
    </lineage>
</organism>
<feature type="signal peptide" evidence="1">
    <location>
        <begin position="1"/>
        <end position="19"/>
    </location>
</feature>
<evidence type="ECO:0008006" key="4">
    <source>
        <dbReference type="Google" id="ProtNLM"/>
    </source>
</evidence>
<dbReference type="Proteomes" id="UP001243195">
    <property type="component" value="Unassembled WGS sequence"/>
</dbReference>
<dbReference type="EMBL" id="JAVIDA010000004">
    <property type="protein sequence ID" value="MDQ9070649.1"/>
    <property type="molecule type" value="Genomic_DNA"/>
</dbReference>
<protein>
    <recommendedName>
        <fullName evidence="4">Lipoprotein</fullName>
    </recommendedName>
</protein>